<evidence type="ECO:0000256" key="5">
    <source>
        <dbReference type="ARBA" id="ARBA00022777"/>
    </source>
</evidence>
<feature type="compositionally biased region" description="Low complexity" evidence="8">
    <location>
        <begin position="1014"/>
        <end position="1027"/>
    </location>
</feature>
<sequence length="1414" mass="150572">MAGTWERGGIVTGHPGGRCPPTTAPPALRRIACLLRLCTGRAVQAGALTLTTGFLRIWRLTSGIVCSVPSMPCSMDQLRASSASTSSVEALIHVDESDYSDDDWVLPFQQRGVVRIRTDEKFSDFYEIFGTIGEGKFGTVYRCRENSTGLELAAKRIAIKRDADRQNVEQEVAIMQKMRHPRIAQIYDAFATKKNDIILIMEVVEGGELFDRVADENYVLTELAVVMIVCQLCEAISYIHSHNIVHLDVKPENIMCVSQTGNRIKLIDFGLAQYYDGSKDLLLMAGTPEFAAPEVIKFEPLDFHTDMWSVGVITYILLSGISPFLGENNAETYNNVQKGQWEFDEESFSGISDRAKDFVSHLLVYDKDKRMSAKECLEHPWIVESRRMARQQSSIASLLDSPAIDTEKLRRYVHMRRWRKATLAIFAVQRMGWNCLSKRLRLAKCVTDQLIANREAVESAEKVLPLKSNQSLKKSTSLSPKPSAVGKAAASGADRKVPLKSRASAVEEPSAPAETKAKRLKVTAPSEAPAVKVDAPSATASPAIITAVASKSTAASKLTEEKKKEKSSAAQPPAAEPGKTIGKVGSLAKTLDTKDSPPAIPTDPPPSGGKIENVRRAFVFNSRALRDAFTRKIVQLTATDNAVATATTTEGQTKIRDKSTNKPSSQAETAQAAVTENTTKSKTAAKNTVTPSQPPQAADGAQQKESGAVKPVKATKKPTVKIEKSEEPILATPTAGSTAQTSRSGATLSTPLKEALSSGGSELSLPNSKPLAIKKKSTTAKTTELKLKTTEVTTTELKLKTTEAKTTELKLKTTEAKPDAATLAPAKRAKESENKIDAITKLRQPPANDSTVEQLPLMPLVTGLGAGGQRRKPSVANPNSAIVKLCAAALKDSQARECEKSSSDIDSGMSGDEQNKAPAGAACSSKPPAADAKPTLSSSKAAVASPGASAMDASSAGTKQMLAAPKAAVHSNSANAAVTSVPSTSLSKTAKASQQPHVNENNRPTTADPTPMDSSAKPTPSVSTSKSTTKRLIVPKVDANTDESSKQTGLPAGKQHIPAKNTDQTGYASTTTPVNVSGDKQMLVDVAKLEGNQPSSKKPAPKPAAEARKQERLTKEVANPLPTNSSAAPASSSSTTIPPSSPTKLLRQTENNTAAAISETQSSKSTTKKQEKSPADQQPLKLKEGKEGKEVKVKEVKEGKEVKVKEVKAVDDSSVTPKKAAVRTVAKTESAPTDTPSKKSKPTETAPSEPSTGLQNSADTPKAASASSSSTTKSVIKRKVQPSPKTASKSLSGETIVPKKIVCEEHAKGSEGTSAQILNGDVSNSKSATSTKEKASAEQAAALREKSEFEWAKTLLETRLKDDPKAVPEKKVVPKKPGDLTGNALRALQTWKNRDQQLASSKSAEPPRLAVSAI</sequence>
<feature type="compositionally biased region" description="Low complexity" evidence="8">
    <location>
        <begin position="1118"/>
        <end position="1138"/>
    </location>
</feature>
<feature type="region of interest" description="Disordered" evidence="8">
    <location>
        <begin position="1362"/>
        <end position="1382"/>
    </location>
</feature>
<feature type="region of interest" description="Disordered" evidence="8">
    <location>
        <begin position="470"/>
        <end position="535"/>
    </location>
</feature>
<evidence type="ECO:0000256" key="8">
    <source>
        <dbReference type="SAM" id="MobiDB-lite"/>
    </source>
</evidence>
<reference evidence="11" key="1">
    <citation type="submission" date="2022-11" db="UniProtKB">
        <authorList>
            <consortium name="WormBaseParasite"/>
        </authorList>
    </citation>
    <scope>IDENTIFICATION</scope>
</reference>
<feature type="compositionally biased region" description="Pro residues" evidence="8">
    <location>
        <begin position="598"/>
        <end position="607"/>
    </location>
</feature>
<dbReference type="GO" id="GO:0005524">
    <property type="term" value="F:ATP binding"/>
    <property type="evidence" value="ECO:0007669"/>
    <property type="project" value="UniProtKB-UniRule"/>
</dbReference>
<name>A0A914WCY9_9BILA</name>
<feature type="compositionally biased region" description="Polar residues" evidence="8">
    <location>
        <begin position="734"/>
        <end position="750"/>
    </location>
</feature>
<feature type="compositionally biased region" description="Polar residues" evidence="8">
    <location>
        <begin position="1283"/>
        <end position="1293"/>
    </location>
</feature>
<dbReference type="PANTHER" id="PTHR24342:SF20">
    <property type="entry name" value="MYOSIN LIGHT CHAIN KINASE, SMOOTH MUSCLE"/>
    <property type="match status" value="1"/>
</dbReference>
<feature type="compositionally biased region" description="Polar residues" evidence="8">
    <location>
        <begin position="1311"/>
        <end position="1324"/>
    </location>
</feature>
<dbReference type="GO" id="GO:0004674">
    <property type="term" value="F:protein serine/threonine kinase activity"/>
    <property type="evidence" value="ECO:0007669"/>
    <property type="project" value="UniProtKB-KW"/>
</dbReference>
<feature type="region of interest" description="Disordered" evidence="8">
    <location>
        <begin position="1394"/>
        <end position="1414"/>
    </location>
</feature>
<evidence type="ECO:0000313" key="11">
    <source>
        <dbReference type="WBParaSite" id="PSAMB.scaffold3766size16966.g22451.t1"/>
    </source>
</evidence>
<organism evidence="10 11">
    <name type="scientific">Plectus sambesii</name>
    <dbReference type="NCBI Taxonomy" id="2011161"/>
    <lineage>
        <taxon>Eukaryota</taxon>
        <taxon>Metazoa</taxon>
        <taxon>Ecdysozoa</taxon>
        <taxon>Nematoda</taxon>
        <taxon>Chromadorea</taxon>
        <taxon>Plectida</taxon>
        <taxon>Plectina</taxon>
        <taxon>Plectoidea</taxon>
        <taxon>Plectidae</taxon>
        <taxon>Plectus</taxon>
    </lineage>
</organism>
<feature type="domain" description="Protein kinase" evidence="9">
    <location>
        <begin position="126"/>
        <end position="382"/>
    </location>
</feature>
<dbReference type="Gene3D" id="1.10.510.10">
    <property type="entry name" value="Transferase(Phosphotransferase) domain 1"/>
    <property type="match status" value="1"/>
</dbReference>
<keyword evidence="3" id="KW-0808">Transferase</keyword>
<feature type="region of interest" description="Disordered" evidence="8">
    <location>
        <begin position="1"/>
        <end position="21"/>
    </location>
</feature>
<dbReference type="PROSITE" id="PS50011">
    <property type="entry name" value="PROTEIN_KINASE_DOM"/>
    <property type="match status" value="1"/>
</dbReference>
<feature type="region of interest" description="Disordered" evidence="8">
    <location>
        <begin position="646"/>
        <end position="768"/>
    </location>
</feature>
<feature type="compositionally biased region" description="Basic and acidic residues" evidence="8">
    <location>
        <begin position="1105"/>
        <end position="1115"/>
    </location>
</feature>
<proteinExistence type="predicted"/>
<dbReference type="Proteomes" id="UP000887566">
    <property type="component" value="Unplaced"/>
</dbReference>
<evidence type="ECO:0000256" key="6">
    <source>
        <dbReference type="ARBA" id="ARBA00022840"/>
    </source>
</evidence>
<dbReference type="WBParaSite" id="PSAMB.scaffold3766size16966.g22451.t1">
    <property type="protein sequence ID" value="PSAMB.scaffold3766size16966.g22451.t1"/>
    <property type="gene ID" value="PSAMB.scaffold3766size16966.g22451"/>
</dbReference>
<dbReference type="PROSITE" id="PS00108">
    <property type="entry name" value="PROTEIN_KINASE_ST"/>
    <property type="match status" value="1"/>
</dbReference>
<feature type="compositionally biased region" description="Basic and acidic residues" evidence="8">
    <location>
        <begin position="1362"/>
        <end position="1378"/>
    </location>
</feature>
<feature type="compositionally biased region" description="Low complexity" evidence="8">
    <location>
        <begin position="503"/>
        <end position="514"/>
    </location>
</feature>
<evidence type="ECO:0000256" key="1">
    <source>
        <dbReference type="ARBA" id="ARBA00001946"/>
    </source>
</evidence>
<feature type="region of interest" description="Disordered" evidence="8">
    <location>
        <begin position="556"/>
        <end position="612"/>
    </location>
</feature>
<dbReference type="CDD" id="cd14103">
    <property type="entry name" value="STKc_MLCK"/>
    <property type="match status" value="1"/>
</dbReference>
<feature type="region of interest" description="Disordered" evidence="8">
    <location>
        <begin position="979"/>
        <end position="1344"/>
    </location>
</feature>
<dbReference type="InterPro" id="IPR008271">
    <property type="entry name" value="Ser/Thr_kinase_AS"/>
</dbReference>
<feature type="compositionally biased region" description="Polar residues" evidence="8">
    <location>
        <begin position="661"/>
        <end position="674"/>
    </location>
</feature>
<dbReference type="InterPro" id="IPR000719">
    <property type="entry name" value="Prot_kinase_dom"/>
</dbReference>
<evidence type="ECO:0000256" key="2">
    <source>
        <dbReference type="ARBA" id="ARBA00022527"/>
    </source>
</evidence>
<evidence type="ECO:0000259" key="9">
    <source>
        <dbReference type="PROSITE" id="PS50011"/>
    </source>
</evidence>
<feature type="binding site" evidence="7">
    <location>
        <position position="160"/>
    </location>
    <ligand>
        <name>ATP</name>
        <dbReference type="ChEBI" id="CHEBI:30616"/>
    </ligand>
</feature>
<keyword evidence="6 7" id="KW-0067">ATP-binding</keyword>
<feature type="compositionally biased region" description="Polar residues" evidence="8">
    <location>
        <begin position="1061"/>
        <end position="1075"/>
    </location>
</feature>
<feature type="compositionally biased region" description="Low complexity" evidence="8">
    <location>
        <begin position="675"/>
        <end position="690"/>
    </location>
</feature>
<dbReference type="PROSITE" id="PS00107">
    <property type="entry name" value="PROTEIN_KINASE_ATP"/>
    <property type="match status" value="1"/>
</dbReference>
<evidence type="ECO:0000256" key="3">
    <source>
        <dbReference type="ARBA" id="ARBA00022679"/>
    </source>
</evidence>
<evidence type="ECO:0000256" key="4">
    <source>
        <dbReference type="ARBA" id="ARBA00022741"/>
    </source>
</evidence>
<feature type="compositionally biased region" description="Basic and acidic residues" evidence="8">
    <location>
        <begin position="558"/>
        <end position="567"/>
    </location>
</feature>
<evidence type="ECO:0000313" key="10">
    <source>
        <dbReference type="Proteomes" id="UP000887566"/>
    </source>
</evidence>
<dbReference type="InterPro" id="IPR011009">
    <property type="entry name" value="Kinase-like_dom_sf"/>
</dbReference>
<feature type="compositionally biased region" description="Polar residues" evidence="8">
    <location>
        <begin position="986"/>
        <end position="1008"/>
    </location>
</feature>
<feature type="compositionally biased region" description="Low complexity" evidence="8">
    <location>
        <begin position="1257"/>
        <end position="1274"/>
    </location>
</feature>
<feature type="compositionally biased region" description="Polar residues" evidence="8">
    <location>
        <begin position="1146"/>
        <end position="1155"/>
    </location>
</feature>
<feature type="compositionally biased region" description="Polar residues" evidence="8">
    <location>
        <begin position="1243"/>
        <end position="1256"/>
    </location>
</feature>
<dbReference type="GO" id="GO:0005634">
    <property type="term" value="C:nucleus"/>
    <property type="evidence" value="ECO:0007669"/>
    <property type="project" value="TreeGrafter"/>
</dbReference>
<comment type="cofactor">
    <cofactor evidence="1">
        <name>Mg(2+)</name>
        <dbReference type="ChEBI" id="CHEBI:18420"/>
    </cofactor>
</comment>
<protein>
    <submittedName>
        <fullName evidence="11">Protein kinase domain-containing protein</fullName>
    </submittedName>
</protein>
<dbReference type="PANTHER" id="PTHR24342">
    <property type="entry name" value="SERINE/THREONINE-PROTEIN KINASE 17"/>
    <property type="match status" value="1"/>
</dbReference>
<dbReference type="GO" id="GO:0043065">
    <property type="term" value="P:positive regulation of apoptotic process"/>
    <property type="evidence" value="ECO:0007669"/>
    <property type="project" value="TreeGrafter"/>
</dbReference>
<accession>A0A914WCY9</accession>
<dbReference type="GO" id="GO:0035556">
    <property type="term" value="P:intracellular signal transduction"/>
    <property type="evidence" value="ECO:0007669"/>
    <property type="project" value="TreeGrafter"/>
</dbReference>
<feature type="compositionally biased region" description="Low complexity" evidence="8">
    <location>
        <begin position="752"/>
        <end position="765"/>
    </location>
</feature>
<dbReference type="Pfam" id="PF00069">
    <property type="entry name" value="Pkinase"/>
    <property type="match status" value="1"/>
</dbReference>
<feature type="compositionally biased region" description="Low complexity" evidence="8">
    <location>
        <begin position="568"/>
        <end position="577"/>
    </location>
</feature>
<feature type="compositionally biased region" description="Basic and acidic residues" evidence="8">
    <location>
        <begin position="1181"/>
        <end position="1211"/>
    </location>
</feature>
<evidence type="ECO:0000256" key="7">
    <source>
        <dbReference type="PROSITE-ProRule" id="PRU10141"/>
    </source>
</evidence>
<keyword evidence="4 7" id="KW-0547">Nucleotide-binding</keyword>
<dbReference type="Gene3D" id="3.30.200.20">
    <property type="entry name" value="Phosphorylase Kinase, domain 1"/>
    <property type="match status" value="1"/>
</dbReference>
<dbReference type="FunFam" id="1.10.510.10:FF:000571">
    <property type="entry name" value="Maternal embryonic leucine zipper kinase"/>
    <property type="match status" value="1"/>
</dbReference>
<keyword evidence="10" id="KW-1185">Reference proteome</keyword>
<keyword evidence="5" id="KW-0418">Kinase</keyword>
<dbReference type="SMART" id="SM00220">
    <property type="entry name" value="S_TKc"/>
    <property type="match status" value="1"/>
</dbReference>
<feature type="compositionally biased region" description="Low complexity" evidence="8">
    <location>
        <begin position="471"/>
        <end position="483"/>
    </location>
</feature>
<feature type="region of interest" description="Disordered" evidence="8">
    <location>
        <begin position="897"/>
        <end position="957"/>
    </location>
</feature>
<dbReference type="SUPFAM" id="SSF56112">
    <property type="entry name" value="Protein kinase-like (PK-like)"/>
    <property type="match status" value="1"/>
</dbReference>
<dbReference type="InterPro" id="IPR017441">
    <property type="entry name" value="Protein_kinase_ATP_BS"/>
</dbReference>
<keyword evidence="2" id="KW-0723">Serine/threonine-protein kinase</keyword>